<gene>
    <name evidence="2" type="ORF">PXEA_LOCUS11019</name>
</gene>
<comment type="caution">
    <text evidence="2">The sequence shown here is derived from an EMBL/GenBank/DDBJ whole genome shotgun (WGS) entry which is preliminary data.</text>
</comment>
<dbReference type="AlphaFoldDB" id="A0A3S5AIQ0"/>
<evidence type="ECO:0000313" key="2">
    <source>
        <dbReference type="EMBL" id="VEL17579.1"/>
    </source>
</evidence>
<evidence type="ECO:0000256" key="1">
    <source>
        <dbReference type="SAM" id="MobiDB-lite"/>
    </source>
</evidence>
<accession>A0A3S5AIQ0</accession>
<organism evidence="2 3">
    <name type="scientific">Protopolystoma xenopodis</name>
    <dbReference type="NCBI Taxonomy" id="117903"/>
    <lineage>
        <taxon>Eukaryota</taxon>
        <taxon>Metazoa</taxon>
        <taxon>Spiralia</taxon>
        <taxon>Lophotrochozoa</taxon>
        <taxon>Platyhelminthes</taxon>
        <taxon>Monogenea</taxon>
        <taxon>Polyopisthocotylea</taxon>
        <taxon>Polystomatidea</taxon>
        <taxon>Polystomatidae</taxon>
        <taxon>Protopolystoma</taxon>
    </lineage>
</organism>
<dbReference type="Proteomes" id="UP000784294">
    <property type="component" value="Unassembled WGS sequence"/>
</dbReference>
<proteinExistence type="predicted"/>
<reference evidence="2" key="1">
    <citation type="submission" date="2018-11" db="EMBL/GenBank/DDBJ databases">
        <authorList>
            <consortium name="Pathogen Informatics"/>
        </authorList>
    </citation>
    <scope>NUCLEOTIDE SEQUENCE</scope>
</reference>
<name>A0A3S5AIQ0_9PLAT</name>
<protein>
    <submittedName>
        <fullName evidence="2">Uncharacterized protein</fullName>
    </submittedName>
</protein>
<feature type="region of interest" description="Disordered" evidence="1">
    <location>
        <begin position="1"/>
        <end position="22"/>
    </location>
</feature>
<dbReference type="EMBL" id="CAAALY010033249">
    <property type="protein sequence ID" value="VEL17579.1"/>
    <property type="molecule type" value="Genomic_DNA"/>
</dbReference>
<keyword evidence="3" id="KW-1185">Reference proteome</keyword>
<sequence>MPSSILSTPSTPQIPETGYSPITQIHSPASICRSQNSTASSFFSVTETDEALQLDDKRIDTNEVGGERDKISSVSILPEVDIPHQNNTPSKAQDFDSLADLFSFIALQTTKKKAVSGLLFPF</sequence>
<evidence type="ECO:0000313" key="3">
    <source>
        <dbReference type="Proteomes" id="UP000784294"/>
    </source>
</evidence>